<dbReference type="PANTHER" id="PTHR30040:SF2">
    <property type="entry name" value="FAD:PROTEIN FMN TRANSFERASE"/>
    <property type="match status" value="1"/>
</dbReference>
<dbReference type="GO" id="GO:0046872">
    <property type="term" value="F:metal ion binding"/>
    <property type="evidence" value="ECO:0007669"/>
    <property type="project" value="UniProtKB-UniRule"/>
</dbReference>
<dbReference type="Pfam" id="PF02424">
    <property type="entry name" value="ApbE"/>
    <property type="match status" value="1"/>
</dbReference>
<comment type="caution">
    <text evidence="12">The sequence shown here is derived from an EMBL/GenBank/DDBJ whole genome shotgun (WGS) entry which is preliminary data.</text>
</comment>
<dbReference type="PIRSF" id="PIRSF006268">
    <property type="entry name" value="ApbE"/>
    <property type="match status" value="1"/>
</dbReference>
<evidence type="ECO:0000256" key="10">
    <source>
        <dbReference type="PIRNR" id="PIRNR006268"/>
    </source>
</evidence>
<evidence type="ECO:0000256" key="3">
    <source>
        <dbReference type="ARBA" id="ARBA00022630"/>
    </source>
</evidence>
<dbReference type="GO" id="GO:0016740">
    <property type="term" value="F:transferase activity"/>
    <property type="evidence" value="ECO:0007669"/>
    <property type="project" value="UniProtKB-UniRule"/>
</dbReference>
<evidence type="ECO:0000256" key="6">
    <source>
        <dbReference type="ARBA" id="ARBA00022827"/>
    </source>
</evidence>
<comment type="catalytic activity">
    <reaction evidence="9 10">
        <text>L-threonyl-[protein] + FAD = FMN-L-threonyl-[protein] + AMP + H(+)</text>
        <dbReference type="Rhea" id="RHEA:36847"/>
        <dbReference type="Rhea" id="RHEA-COMP:11060"/>
        <dbReference type="Rhea" id="RHEA-COMP:11061"/>
        <dbReference type="ChEBI" id="CHEBI:15378"/>
        <dbReference type="ChEBI" id="CHEBI:30013"/>
        <dbReference type="ChEBI" id="CHEBI:57692"/>
        <dbReference type="ChEBI" id="CHEBI:74257"/>
        <dbReference type="ChEBI" id="CHEBI:456215"/>
        <dbReference type="EC" id="2.7.1.180"/>
    </reaction>
</comment>
<evidence type="ECO:0000256" key="4">
    <source>
        <dbReference type="ARBA" id="ARBA00022679"/>
    </source>
</evidence>
<dbReference type="InterPro" id="IPR024932">
    <property type="entry name" value="ApbE"/>
</dbReference>
<evidence type="ECO:0000256" key="8">
    <source>
        <dbReference type="ARBA" id="ARBA00031306"/>
    </source>
</evidence>
<dbReference type="InterPro" id="IPR003374">
    <property type="entry name" value="ApbE-like_sf"/>
</dbReference>
<keyword evidence="3 10" id="KW-0285">Flavoprotein</keyword>
<organism evidence="12 13">
    <name type="scientific">Eiseniibacteriota bacterium</name>
    <dbReference type="NCBI Taxonomy" id="2212470"/>
    <lineage>
        <taxon>Bacteria</taxon>
        <taxon>Candidatus Eiseniibacteriota</taxon>
    </lineage>
</organism>
<evidence type="ECO:0000313" key="12">
    <source>
        <dbReference type="EMBL" id="MBU2691587.1"/>
    </source>
</evidence>
<name>A0A948RYR1_UNCEI</name>
<dbReference type="EC" id="2.7.1.180" evidence="1 10"/>
<evidence type="ECO:0000256" key="9">
    <source>
        <dbReference type="ARBA" id="ARBA00048540"/>
    </source>
</evidence>
<evidence type="ECO:0000256" key="5">
    <source>
        <dbReference type="ARBA" id="ARBA00022723"/>
    </source>
</evidence>
<feature type="binding site" evidence="11">
    <location>
        <position position="268"/>
    </location>
    <ligand>
        <name>Mg(2+)</name>
        <dbReference type="ChEBI" id="CHEBI:18420"/>
    </ligand>
</feature>
<evidence type="ECO:0000256" key="7">
    <source>
        <dbReference type="ARBA" id="ARBA00022842"/>
    </source>
</evidence>
<proteinExistence type="inferred from homology"/>
<comment type="cofactor">
    <cofactor evidence="11">
        <name>Mg(2+)</name>
        <dbReference type="ChEBI" id="CHEBI:18420"/>
    </cofactor>
    <cofactor evidence="11">
        <name>Mn(2+)</name>
        <dbReference type="ChEBI" id="CHEBI:29035"/>
    </cofactor>
    <text evidence="11">Magnesium. Can also use manganese.</text>
</comment>
<evidence type="ECO:0000313" key="13">
    <source>
        <dbReference type="Proteomes" id="UP000777784"/>
    </source>
</evidence>
<dbReference type="AlphaFoldDB" id="A0A948RYR1"/>
<feature type="binding site" evidence="11">
    <location>
        <position position="151"/>
    </location>
    <ligand>
        <name>Mg(2+)</name>
        <dbReference type="ChEBI" id="CHEBI:18420"/>
    </ligand>
</feature>
<dbReference type="EMBL" id="JAHJDP010000066">
    <property type="protein sequence ID" value="MBU2691587.1"/>
    <property type="molecule type" value="Genomic_DNA"/>
</dbReference>
<keyword evidence="5 10" id="KW-0479">Metal-binding</keyword>
<sequence>MELLRRDDLWMGRFTAMASPCEILIETGRRKVAERLYDIARREVIRIETKFSRYRNDNIIHRIHSSRGAPINVDEETAALIDFAQTCHRLSDGRFDITSGVLRRVWHFDGGDQLPSQEAVRSILPLIGWEKLRWNPPTLLLPQGMEIDLGGIGKEYAVDRVAALLSTATDGPYLVNLGGDLFASGPRSGDQPWQVGIDDPRSEERPIRRVALWQGALATSGDAHRFIERNGVRYSHLLNPRTGWPVVGAPRSVTVAAPTGTEAGMLATFAMLRGAGAETFLDAEKVRYWCIR</sequence>
<dbReference type="Gene3D" id="3.10.520.10">
    <property type="entry name" value="ApbE-like domains"/>
    <property type="match status" value="1"/>
</dbReference>
<dbReference type="SUPFAM" id="SSF143631">
    <property type="entry name" value="ApbE-like"/>
    <property type="match status" value="1"/>
</dbReference>
<dbReference type="PANTHER" id="PTHR30040">
    <property type="entry name" value="THIAMINE BIOSYNTHESIS LIPOPROTEIN APBE"/>
    <property type="match status" value="1"/>
</dbReference>
<gene>
    <name evidence="12" type="ORF">KJ970_11725</name>
</gene>
<keyword evidence="6 10" id="KW-0274">FAD</keyword>
<comment type="similarity">
    <text evidence="10">Belongs to the ApbE family.</text>
</comment>
<protein>
    <recommendedName>
        <fullName evidence="2 10">FAD:protein FMN transferase</fullName>
        <ecNumber evidence="1 10">2.7.1.180</ecNumber>
    </recommendedName>
    <alternativeName>
        <fullName evidence="8 10">Flavin transferase</fullName>
    </alternativeName>
</protein>
<evidence type="ECO:0000256" key="2">
    <source>
        <dbReference type="ARBA" id="ARBA00016337"/>
    </source>
</evidence>
<accession>A0A948RYR1</accession>
<evidence type="ECO:0000256" key="1">
    <source>
        <dbReference type="ARBA" id="ARBA00011955"/>
    </source>
</evidence>
<keyword evidence="7 10" id="KW-0460">Magnesium</keyword>
<dbReference type="Proteomes" id="UP000777784">
    <property type="component" value="Unassembled WGS sequence"/>
</dbReference>
<evidence type="ECO:0000256" key="11">
    <source>
        <dbReference type="PIRSR" id="PIRSR006268-2"/>
    </source>
</evidence>
<keyword evidence="4 10" id="KW-0808">Transferase</keyword>
<reference evidence="12" key="1">
    <citation type="submission" date="2021-05" db="EMBL/GenBank/DDBJ databases">
        <title>Energy efficiency and biological interactions define the core microbiome of deep oligotrophic groundwater.</title>
        <authorList>
            <person name="Mehrshad M."/>
            <person name="Lopez-Fernandez M."/>
            <person name="Bell E."/>
            <person name="Bernier-Latmani R."/>
            <person name="Bertilsson S."/>
            <person name="Dopson M."/>
        </authorList>
    </citation>
    <scope>NUCLEOTIDE SEQUENCE</scope>
    <source>
        <strain evidence="12">Modern_marine.mb.64</strain>
    </source>
</reference>